<comment type="caution">
    <text evidence="1">The sequence shown here is derived from an EMBL/GenBank/DDBJ whole genome shotgun (WGS) entry which is preliminary data.</text>
</comment>
<organism evidence="1 2">
    <name type="scientific">Dryococelus australis</name>
    <dbReference type="NCBI Taxonomy" id="614101"/>
    <lineage>
        <taxon>Eukaryota</taxon>
        <taxon>Metazoa</taxon>
        <taxon>Ecdysozoa</taxon>
        <taxon>Arthropoda</taxon>
        <taxon>Hexapoda</taxon>
        <taxon>Insecta</taxon>
        <taxon>Pterygota</taxon>
        <taxon>Neoptera</taxon>
        <taxon>Polyneoptera</taxon>
        <taxon>Phasmatodea</taxon>
        <taxon>Verophasmatodea</taxon>
        <taxon>Anareolatae</taxon>
        <taxon>Phasmatidae</taxon>
        <taxon>Eurycanthinae</taxon>
        <taxon>Dryococelus</taxon>
    </lineage>
</organism>
<dbReference type="Proteomes" id="UP001159363">
    <property type="component" value="Chromosome 3"/>
</dbReference>
<sequence length="181" mass="20592">MTSWVYKVYKPALLVNLKAANANVTDSESIDEIVSSPSEGLTIQSYFSNIIVSCETASSFLSTASNMKSGYPDSLLQFYLDIYSLKKLKMFDSVVQQLQVVMNKTTGVVTALIAQWQNIKESLWKSICPCRVWDDMNRNFVFRFQKKDNLLLMFLQSLSKYRGVLNIFLVVKELASLLVEN</sequence>
<gene>
    <name evidence="1" type="ORF">PR048_008722</name>
</gene>
<name>A0ABQ9HYS8_9NEOP</name>
<evidence type="ECO:0000313" key="2">
    <source>
        <dbReference type="Proteomes" id="UP001159363"/>
    </source>
</evidence>
<protein>
    <submittedName>
        <fullName evidence="1">Uncharacterized protein</fullName>
    </submittedName>
</protein>
<proteinExistence type="predicted"/>
<dbReference type="EMBL" id="JARBHB010000003">
    <property type="protein sequence ID" value="KAJ8889224.1"/>
    <property type="molecule type" value="Genomic_DNA"/>
</dbReference>
<reference evidence="1 2" key="1">
    <citation type="submission" date="2023-02" db="EMBL/GenBank/DDBJ databases">
        <title>LHISI_Scaffold_Assembly.</title>
        <authorList>
            <person name="Stuart O.P."/>
            <person name="Cleave R."/>
            <person name="Magrath M.J.L."/>
            <person name="Mikheyev A.S."/>
        </authorList>
    </citation>
    <scope>NUCLEOTIDE SEQUENCE [LARGE SCALE GENOMIC DNA]</scope>
    <source>
        <strain evidence="1">Daus_M_001</strain>
        <tissue evidence="1">Leg muscle</tissue>
    </source>
</reference>
<keyword evidence="2" id="KW-1185">Reference proteome</keyword>
<accession>A0ABQ9HYS8</accession>
<evidence type="ECO:0000313" key="1">
    <source>
        <dbReference type="EMBL" id="KAJ8889224.1"/>
    </source>
</evidence>